<dbReference type="EMBL" id="BPLQ01006753">
    <property type="protein sequence ID" value="GIY24931.1"/>
    <property type="molecule type" value="Genomic_DNA"/>
</dbReference>
<comment type="caution">
    <text evidence="1">The sequence shown here is derived from an EMBL/GenBank/DDBJ whole genome shotgun (WGS) entry which is preliminary data.</text>
</comment>
<accession>A0AAV4RVG7</accession>
<sequence>MRNSLTCMQSLQRVTMFSMKCTTAESCNRRTSYRAVCNSLREVGSGNHLCTTQARTFQRISGIKVGLARWPLHTHNPSLTRLWNTVITDMVLPLEAADVKRVKVALLFAWLQQLYIYIRLGRKPYTTGHKSSDNCLAEWESFS</sequence>
<dbReference type="AlphaFoldDB" id="A0AAV4RVG7"/>
<gene>
    <name evidence="1" type="ORF">CDAR_165961</name>
</gene>
<proteinExistence type="predicted"/>
<reference evidence="1 2" key="1">
    <citation type="submission" date="2021-06" db="EMBL/GenBank/DDBJ databases">
        <title>Caerostris darwini draft genome.</title>
        <authorList>
            <person name="Kono N."/>
            <person name="Arakawa K."/>
        </authorList>
    </citation>
    <scope>NUCLEOTIDE SEQUENCE [LARGE SCALE GENOMIC DNA]</scope>
</reference>
<name>A0AAV4RVG7_9ARAC</name>
<dbReference type="Proteomes" id="UP001054837">
    <property type="component" value="Unassembled WGS sequence"/>
</dbReference>
<protein>
    <submittedName>
        <fullName evidence="1">Uncharacterized protein</fullName>
    </submittedName>
</protein>
<keyword evidence="2" id="KW-1185">Reference proteome</keyword>
<organism evidence="1 2">
    <name type="scientific">Caerostris darwini</name>
    <dbReference type="NCBI Taxonomy" id="1538125"/>
    <lineage>
        <taxon>Eukaryota</taxon>
        <taxon>Metazoa</taxon>
        <taxon>Ecdysozoa</taxon>
        <taxon>Arthropoda</taxon>
        <taxon>Chelicerata</taxon>
        <taxon>Arachnida</taxon>
        <taxon>Araneae</taxon>
        <taxon>Araneomorphae</taxon>
        <taxon>Entelegynae</taxon>
        <taxon>Araneoidea</taxon>
        <taxon>Araneidae</taxon>
        <taxon>Caerostris</taxon>
    </lineage>
</organism>
<evidence type="ECO:0000313" key="1">
    <source>
        <dbReference type="EMBL" id="GIY24931.1"/>
    </source>
</evidence>
<evidence type="ECO:0000313" key="2">
    <source>
        <dbReference type="Proteomes" id="UP001054837"/>
    </source>
</evidence>